<evidence type="ECO:0000313" key="11">
    <source>
        <dbReference type="Proteomes" id="UP000317835"/>
    </source>
</evidence>
<dbReference type="AlphaFoldDB" id="A0A518H5L1"/>
<accession>A0A518H5L1</accession>
<dbReference type="Gene3D" id="3.30.200.20">
    <property type="entry name" value="Phosphorylase Kinase, domain 1"/>
    <property type="match status" value="1"/>
</dbReference>
<evidence type="ECO:0000256" key="8">
    <source>
        <dbReference type="SAM" id="MobiDB-lite"/>
    </source>
</evidence>
<dbReference type="PANTHER" id="PTHR43289">
    <property type="entry name" value="MITOGEN-ACTIVATED PROTEIN KINASE KINASE KINASE 20-RELATED"/>
    <property type="match status" value="1"/>
</dbReference>
<gene>
    <name evidence="10" type="primary">pknB_18</name>
    <name evidence="10" type="ORF">ElP_40330</name>
</gene>
<dbReference type="Proteomes" id="UP000317835">
    <property type="component" value="Chromosome"/>
</dbReference>
<dbReference type="SUPFAM" id="SSF56112">
    <property type="entry name" value="Protein kinase-like (PK-like)"/>
    <property type="match status" value="1"/>
</dbReference>
<evidence type="ECO:0000256" key="2">
    <source>
        <dbReference type="ARBA" id="ARBA00022527"/>
    </source>
</evidence>
<feature type="compositionally biased region" description="Pro residues" evidence="8">
    <location>
        <begin position="909"/>
        <end position="919"/>
    </location>
</feature>
<keyword evidence="2" id="KW-0723">Serine/threonine-protein kinase</keyword>
<keyword evidence="4 7" id="KW-0547">Nucleotide-binding</keyword>
<feature type="domain" description="Protein kinase" evidence="9">
    <location>
        <begin position="77"/>
        <end position="340"/>
    </location>
</feature>
<dbReference type="InterPro" id="IPR011050">
    <property type="entry name" value="Pectin_lyase_fold/virulence"/>
</dbReference>
<name>A0A518H5L1_9BACT</name>
<dbReference type="GO" id="GO:0005524">
    <property type="term" value="F:ATP binding"/>
    <property type="evidence" value="ECO:0007669"/>
    <property type="project" value="UniProtKB-UniRule"/>
</dbReference>
<proteinExistence type="predicted"/>
<evidence type="ECO:0000256" key="3">
    <source>
        <dbReference type="ARBA" id="ARBA00022679"/>
    </source>
</evidence>
<keyword evidence="5 10" id="KW-0418">Kinase</keyword>
<evidence type="ECO:0000256" key="7">
    <source>
        <dbReference type="PROSITE-ProRule" id="PRU10141"/>
    </source>
</evidence>
<feature type="region of interest" description="Disordered" evidence="8">
    <location>
        <begin position="879"/>
        <end position="919"/>
    </location>
</feature>
<dbReference type="InterPro" id="IPR017441">
    <property type="entry name" value="Protein_kinase_ATP_BS"/>
</dbReference>
<feature type="region of interest" description="Disordered" evidence="8">
    <location>
        <begin position="354"/>
        <end position="506"/>
    </location>
</feature>
<dbReference type="KEGG" id="tpla:ElP_40330"/>
<organism evidence="10 11">
    <name type="scientific">Tautonia plasticadhaerens</name>
    <dbReference type="NCBI Taxonomy" id="2527974"/>
    <lineage>
        <taxon>Bacteria</taxon>
        <taxon>Pseudomonadati</taxon>
        <taxon>Planctomycetota</taxon>
        <taxon>Planctomycetia</taxon>
        <taxon>Isosphaerales</taxon>
        <taxon>Isosphaeraceae</taxon>
        <taxon>Tautonia</taxon>
    </lineage>
</organism>
<dbReference type="RefSeq" id="WP_145272177.1">
    <property type="nucleotide sequence ID" value="NZ_CP036426.1"/>
</dbReference>
<feature type="compositionally biased region" description="Low complexity" evidence="8">
    <location>
        <begin position="468"/>
        <end position="484"/>
    </location>
</feature>
<reference evidence="10 11" key="1">
    <citation type="submission" date="2019-02" db="EMBL/GenBank/DDBJ databases">
        <title>Deep-cultivation of Planctomycetes and their phenomic and genomic characterization uncovers novel biology.</title>
        <authorList>
            <person name="Wiegand S."/>
            <person name="Jogler M."/>
            <person name="Boedeker C."/>
            <person name="Pinto D."/>
            <person name="Vollmers J."/>
            <person name="Rivas-Marin E."/>
            <person name="Kohn T."/>
            <person name="Peeters S.H."/>
            <person name="Heuer A."/>
            <person name="Rast P."/>
            <person name="Oberbeckmann S."/>
            <person name="Bunk B."/>
            <person name="Jeske O."/>
            <person name="Meyerdierks A."/>
            <person name="Storesund J.E."/>
            <person name="Kallscheuer N."/>
            <person name="Luecker S."/>
            <person name="Lage O.M."/>
            <person name="Pohl T."/>
            <person name="Merkel B.J."/>
            <person name="Hornburger P."/>
            <person name="Mueller R.-W."/>
            <person name="Bruemmer F."/>
            <person name="Labrenz M."/>
            <person name="Spormann A.M."/>
            <person name="Op den Camp H."/>
            <person name="Overmann J."/>
            <person name="Amann R."/>
            <person name="Jetten M.S.M."/>
            <person name="Mascher T."/>
            <person name="Medema M.H."/>
            <person name="Devos D.P."/>
            <person name="Kaster A.-K."/>
            <person name="Ovreas L."/>
            <person name="Rohde M."/>
            <person name="Galperin M.Y."/>
            <person name="Jogler C."/>
        </authorList>
    </citation>
    <scope>NUCLEOTIDE SEQUENCE [LARGE SCALE GENOMIC DNA]</scope>
    <source>
        <strain evidence="10 11">ElP</strain>
    </source>
</reference>
<keyword evidence="6 7" id="KW-0067">ATP-binding</keyword>
<feature type="region of interest" description="Disordered" evidence="8">
    <location>
        <begin position="538"/>
        <end position="558"/>
    </location>
</feature>
<dbReference type="OrthoDB" id="9801841at2"/>
<dbReference type="GO" id="GO:0004674">
    <property type="term" value="F:protein serine/threonine kinase activity"/>
    <property type="evidence" value="ECO:0007669"/>
    <property type="project" value="UniProtKB-KW"/>
</dbReference>
<evidence type="ECO:0000256" key="6">
    <source>
        <dbReference type="ARBA" id="ARBA00022840"/>
    </source>
</evidence>
<keyword evidence="11" id="KW-1185">Reference proteome</keyword>
<protein>
    <recommendedName>
        <fullName evidence="1">non-specific serine/threonine protein kinase</fullName>
        <ecNumber evidence="1">2.7.11.1</ecNumber>
    </recommendedName>
</protein>
<evidence type="ECO:0000313" key="10">
    <source>
        <dbReference type="EMBL" id="QDV36120.1"/>
    </source>
</evidence>
<dbReference type="InterPro" id="IPR000719">
    <property type="entry name" value="Prot_kinase_dom"/>
</dbReference>
<evidence type="ECO:0000256" key="4">
    <source>
        <dbReference type="ARBA" id="ARBA00022741"/>
    </source>
</evidence>
<dbReference type="PROSITE" id="PS50011">
    <property type="entry name" value="PROTEIN_KINASE_DOM"/>
    <property type="match status" value="1"/>
</dbReference>
<sequence>MAIDPRTSRFWQETLRGGLLDEAALRNCWEAIPEEKREAEAIDRRMARQAISAGYLTLWQAQQALAGRASALRIGKYVALDIIGRGGMGLVFLAKDTRLRRRVAIKVLSRERMSSPRALARFEREAKVGAQLQHDNLVRIYDEGEAKDLRYLVMEYIEGRNVGQILGEVGRLPPSLAASIVRQVAMGLEHARHKGLIHRDVNPQNILVTFDGVAKLADLGLAIDLGDPDDVVTRDGATVGTFDYISPEQARHPRSVDTRSDLYSLGCTLYHMITGRVPFAAASLPEKLYAHQLQNPDPPSSLVPGVPPALDAIVMRLMAKSPDDRFPNPQALAEALAPFAQGAAAVAAILRPHEERDEERGPAPSQVAPGPPDDGSDPNGFQLGPEHEYANLPPTRTASAMRPEPRTEASAVADPPRSDSDPGVGGGPPATEPEPEPEPGPRRPAGPGGLGLPIDLGPEPSLVEALGSSRSRSRSSVSKADSGSNSAERARLSAPTAPPPPGWSGRHRRAALVAAAVALALGLGTVLSRFVGPGGGASAVPSGGETGDGPAADAPAESGAAPAFSVGRADGSGLIGAGSFQDALSLAPNNGGTVYLADGGGPFRVDAGTPAFVAPRSPIVIRPRPGGRATITVELGGREPWLRQTEGSLTLQDLTVLVRHEGPPGDRPPLVEANGPLTLRRCTFSADPAPGGISRAARATSSTTIDGCLFSGFGRPIDLVAYGTLTHEVRNCIFAWTRGDGLRPGWAVRVVARVAGQAGSARLTIQGCSVLGGAGLVDAEALMADRPLEIRVASSAIQADHLLRWSPPVSDASFPSGLRWTGSGNRYAIRQTAWVVSSTEDPGAPEWSPTDRESWVGALGNSGTDDSVQADVRLADASAMQSGSLHAPRFAARSEGEPVGADPSLVGPTPLPPPVPAGE</sequence>
<dbReference type="CDD" id="cd14014">
    <property type="entry name" value="STKc_PknB_like"/>
    <property type="match status" value="1"/>
</dbReference>
<dbReference type="PANTHER" id="PTHR43289:SF6">
    <property type="entry name" value="SERINE_THREONINE-PROTEIN KINASE NEKL-3"/>
    <property type="match status" value="1"/>
</dbReference>
<dbReference type="PROSITE" id="PS00107">
    <property type="entry name" value="PROTEIN_KINASE_ATP"/>
    <property type="match status" value="1"/>
</dbReference>
<dbReference type="Gene3D" id="1.10.510.10">
    <property type="entry name" value="Transferase(Phosphotransferase) domain 1"/>
    <property type="match status" value="1"/>
</dbReference>
<dbReference type="EC" id="2.7.11.1" evidence="1"/>
<evidence type="ECO:0000259" key="9">
    <source>
        <dbReference type="PROSITE" id="PS50011"/>
    </source>
</evidence>
<keyword evidence="3 10" id="KW-0808">Transferase</keyword>
<dbReference type="SUPFAM" id="SSF51126">
    <property type="entry name" value="Pectin lyase-like"/>
    <property type="match status" value="1"/>
</dbReference>
<dbReference type="FunFam" id="1.10.510.10:FF:000021">
    <property type="entry name" value="Serine/threonine protein kinase"/>
    <property type="match status" value="1"/>
</dbReference>
<evidence type="ECO:0000256" key="1">
    <source>
        <dbReference type="ARBA" id="ARBA00012513"/>
    </source>
</evidence>
<evidence type="ECO:0000256" key="5">
    <source>
        <dbReference type="ARBA" id="ARBA00022777"/>
    </source>
</evidence>
<dbReference type="EMBL" id="CP036426">
    <property type="protein sequence ID" value="QDV36120.1"/>
    <property type="molecule type" value="Genomic_DNA"/>
</dbReference>
<feature type="binding site" evidence="7">
    <location>
        <position position="106"/>
    </location>
    <ligand>
        <name>ATP</name>
        <dbReference type="ChEBI" id="CHEBI:30616"/>
    </ligand>
</feature>
<dbReference type="InterPro" id="IPR011009">
    <property type="entry name" value="Kinase-like_dom_sf"/>
</dbReference>
<dbReference type="Pfam" id="PF00069">
    <property type="entry name" value="Pkinase"/>
    <property type="match status" value="1"/>
</dbReference>